<dbReference type="InterPro" id="IPR040255">
    <property type="entry name" value="Non-specific_endonuclease"/>
</dbReference>
<dbReference type="InterPro" id="IPR044925">
    <property type="entry name" value="His-Me_finger_sf"/>
</dbReference>
<dbReference type="InterPro" id="IPR020821">
    <property type="entry name" value="ENPP1-3/EXOG-like_nuc-like"/>
</dbReference>
<feature type="compositionally biased region" description="Low complexity" evidence="3">
    <location>
        <begin position="39"/>
        <end position="53"/>
    </location>
</feature>
<feature type="domain" description="DNA/RNA non-specific endonuclease/pyrophosphatase/phosphodiesterase" evidence="6">
    <location>
        <begin position="272"/>
        <end position="485"/>
    </location>
</feature>
<keyword evidence="8" id="KW-1185">Reference proteome</keyword>
<dbReference type="GO" id="GO:0016787">
    <property type="term" value="F:hydrolase activity"/>
    <property type="evidence" value="ECO:0007669"/>
    <property type="project" value="InterPro"/>
</dbReference>
<dbReference type="SMART" id="SM00892">
    <property type="entry name" value="Endonuclease_NS"/>
    <property type="match status" value="1"/>
</dbReference>
<feature type="active site" description="Proton acceptor" evidence="1">
    <location>
        <position position="336"/>
    </location>
</feature>
<evidence type="ECO:0000256" key="3">
    <source>
        <dbReference type="SAM" id="MobiDB-lite"/>
    </source>
</evidence>
<dbReference type="InterPro" id="IPR044929">
    <property type="entry name" value="DNA/RNA_non-sp_Endonuclease_sf"/>
</dbReference>
<feature type="compositionally biased region" description="Polar residues" evidence="3">
    <location>
        <begin position="27"/>
        <end position="38"/>
    </location>
</feature>
<feature type="region of interest" description="Disordered" evidence="3">
    <location>
        <begin position="27"/>
        <end position="64"/>
    </location>
</feature>
<keyword evidence="4" id="KW-0732">Signal</keyword>
<dbReference type="PROSITE" id="PS51257">
    <property type="entry name" value="PROKAR_LIPOPROTEIN"/>
    <property type="match status" value="1"/>
</dbReference>
<protein>
    <recommendedName>
        <fullName evidence="9">Endonuclease</fullName>
    </recommendedName>
</protein>
<dbReference type="CDD" id="cd00091">
    <property type="entry name" value="NUC"/>
    <property type="match status" value="1"/>
</dbReference>
<feature type="region of interest" description="Disordered" evidence="3">
    <location>
        <begin position="205"/>
        <end position="253"/>
    </location>
</feature>
<feature type="domain" description="ENPP1-3/EXOG-like endonuclease/phosphodiesterase" evidence="5">
    <location>
        <begin position="273"/>
        <end position="485"/>
    </location>
</feature>
<evidence type="ECO:0000256" key="4">
    <source>
        <dbReference type="SAM" id="SignalP"/>
    </source>
</evidence>
<evidence type="ECO:0000256" key="1">
    <source>
        <dbReference type="PIRSR" id="PIRSR640255-1"/>
    </source>
</evidence>
<feature type="binding site" evidence="2">
    <location>
        <position position="367"/>
    </location>
    <ligand>
        <name>Mg(2+)</name>
        <dbReference type="ChEBI" id="CHEBI:18420"/>
        <note>catalytic</note>
    </ligand>
</feature>
<dbReference type="RefSeq" id="WP_025862546.1">
    <property type="nucleotide sequence ID" value="NZ_BLAX01000001.1"/>
</dbReference>
<organism evidence="7 8">
    <name type="scientific">Prolixibacter bellariivorans</name>
    <dbReference type="NCBI Taxonomy" id="314319"/>
    <lineage>
        <taxon>Bacteria</taxon>
        <taxon>Pseudomonadati</taxon>
        <taxon>Bacteroidota</taxon>
        <taxon>Bacteroidia</taxon>
        <taxon>Marinilabiliales</taxon>
        <taxon>Prolixibacteraceae</taxon>
        <taxon>Prolixibacter</taxon>
    </lineage>
</organism>
<dbReference type="GO" id="GO:0003676">
    <property type="term" value="F:nucleic acid binding"/>
    <property type="evidence" value="ECO:0007669"/>
    <property type="project" value="InterPro"/>
</dbReference>
<gene>
    <name evidence="7" type="ORF">PbJCM13498_15460</name>
</gene>
<feature type="chain" id="PRO_5024285519" description="Endonuclease" evidence="4">
    <location>
        <begin position="23"/>
        <end position="498"/>
    </location>
</feature>
<dbReference type="PANTHER" id="PTHR13966">
    <property type="entry name" value="ENDONUCLEASE RELATED"/>
    <property type="match status" value="1"/>
</dbReference>
<sequence length="498" mass="53841">MKKLPTNLQRWLFMAFVILAVASCTKNDTPVTPTDGNQTGTDSGSDSNSDSGSQPGTNTDPFSITETFESGQKTAYADADVTLSTGSWQMDDALLGNLSSDAKDGNQSVRLRNGSIAMNFDINGVKMLYVKHAKFGSDGNSTWQLMISDDGGSTYTQIGSDISETSTTLKTDSFSISDTLAVRFKIMKSGDNRVNLDDITFKGIGNPGVSVSEPDTTSTGGGGGSTSDAAEPRNVTVGSDAPPTSGDNSNMLLGNPSDAVNSIVSKDNYLIDMGYYTESYSASRAEPNWVSWHLDASNITRAVSRQDNFAAWADLPSDWFQVQDNSYHGSGFDRGHNCPSADRTSSYDANSATFLMTNMIPQAPNNNQHTWADLENYLRDEVRNKGYEIYIIMGSYGEGGSGYYGTTVNTIDNGNITVPSHIWKIAVMLKTGDNDLSRIDSNTTVLAVNTPNTNNIDADWTKYIVTVRDIEKATGYNFLSELPQSVQDAIETKTYSPN</sequence>
<evidence type="ECO:0000259" key="5">
    <source>
        <dbReference type="SMART" id="SM00477"/>
    </source>
</evidence>
<keyword evidence="2" id="KW-0479">Metal-binding</keyword>
<dbReference type="EMBL" id="BLAX01000001">
    <property type="protein sequence ID" value="GET32683.1"/>
    <property type="molecule type" value="Genomic_DNA"/>
</dbReference>
<evidence type="ECO:0000313" key="7">
    <source>
        <dbReference type="EMBL" id="GET32683.1"/>
    </source>
</evidence>
<dbReference type="AlphaFoldDB" id="A0A5M4AYH1"/>
<name>A0A5M4AYH1_9BACT</name>
<evidence type="ECO:0000313" key="8">
    <source>
        <dbReference type="Proteomes" id="UP000391834"/>
    </source>
</evidence>
<dbReference type="Pfam" id="PF01223">
    <property type="entry name" value="Endonuclease_NS"/>
    <property type="match status" value="1"/>
</dbReference>
<evidence type="ECO:0008006" key="9">
    <source>
        <dbReference type="Google" id="ProtNLM"/>
    </source>
</evidence>
<feature type="signal peptide" evidence="4">
    <location>
        <begin position="1"/>
        <end position="22"/>
    </location>
</feature>
<dbReference type="Proteomes" id="UP000391834">
    <property type="component" value="Unassembled WGS sequence"/>
</dbReference>
<dbReference type="GO" id="GO:0046872">
    <property type="term" value="F:metal ion binding"/>
    <property type="evidence" value="ECO:0007669"/>
    <property type="project" value="UniProtKB-KW"/>
</dbReference>
<accession>A0A5M4AYH1</accession>
<dbReference type="SMART" id="SM00477">
    <property type="entry name" value="NUC"/>
    <property type="match status" value="1"/>
</dbReference>
<reference evidence="7 8" key="1">
    <citation type="submission" date="2019-10" db="EMBL/GenBank/DDBJ databases">
        <title>Prolixibacter strains distinguished by the presence of nitrate reductase genes were adept at nitrate-dependent anaerobic corrosion of metallic iron and carbon steel.</title>
        <authorList>
            <person name="Iino T."/>
            <person name="Shono N."/>
            <person name="Ito K."/>
            <person name="Nakamura R."/>
            <person name="Sueoka K."/>
            <person name="Harayama S."/>
            <person name="Ohkuma M."/>
        </authorList>
    </citation>
    <scope>NUCLEOTIDE SEQUENCE [LARGE SCALE GENOMIC DNA]</scope>
    <source>
        <strain evidence="7 8">JCM 13498</strain>
    </source>
</reference>
<evidence type="ECO:0000256" key="2">
    <source>
        <dbReference type="PIRSR" id="PIRSR640255-2"/>
    </source>
</evidence>
<dbReference type="Gene3D" id="3.40.570.10">
    <property type="entry name" value="Extracellular Endonuclease, subunit A"/>
    <property type="match status" value="1"/>
</dbReference>
<proteinExistence type="predicted"/>
<comment type="caution">
    <text evidence="7">The sequence shown here is derived from an EMBL/GenBank/DDBJ whole genome shotgun (WGS) entry which is preliminary data.</text>
</comment>
<dbReference type="InterPro" id="IPR001604">
    <property type="entry name" value="Endo_G_ENPP1-like_dom"/>
</dbReference>
<dbReference type="GO" id="GO:0004519">
    <property type="term" value="F:endonuclease activity"/>
    <property type="evidence" value="ECO:0007669"/>
    <property type="project" value="TreeGrafter"/>
</dbReference>
<feature type="compositionally biased region" description="Polar residues" evidence="3">
    <location>
        <begin position="54"/>
        <end position="64"/>
    </location>
</feature>
<evidence type="ECO:0000259" key="6">
    <source>
        <dbReference type="SMART" id="SM00892"/>
    </source>
</evidence>
<dbReference type="SUPFAM" id="SSF54060">
    <property type="entry name" value="His-Me finger endonucleases"/>
    <property type="match status" value="1"/>
</dbReference>
<dbReference type="PANTHER" id="PTHR13966:SF5">
    <property type="entry name" value="ENDONUCLEASE G, MITOCHONDRIAL"/>
    <property type="match status" value="1"/>
</dbReference>